<sequence>MAVFEPTWLVTNIFSLTPASLKQQGIKAVLTDLDNTLMAWDHPEGTAKLTRWLSDLKKGGIQVVVVSNNNANRIHKAMAKLQVAYVARALKPLPLGITKARKELDLKRSEVVMVGDQLLTDIWAGNLAGVRTILTQPLVESDAWNTRINRFFEGFVFKALAKKRQLNYQEDIHGHHQK</sequence>
<dbReference type="InterPro" id="IPR010021">
    <property type="entry name" value="PGPP1/Gep4"/>
</dbReference>
<reference evidence="1 2" key="1">
    <citation type="journal article" date="2015" name="Genome Announc.">
        <title>Expanding the biotechnology potential of lactobacilli through comparative genomics of 213 strains and associated genera.</title>
        <authorList>
            <person name="Sun Z."/>
            <person name="Harris H.M."/>
            <person name="McCann A."/>
            <person name="Guo C."/>
            <person name="Argimon S."/>
            <person name="Zhang W."/>
            <person name="Yang X."/>
            <person name="Jeffery I.B."/>
            <person name="Cooney J.C."/>
            <person name="Kagawa T.F."/>
            <person name="Liu W."/>
            <person name="Song Y."/>
            <person name="Salvetti E."/>
            <person name="Wrobel A."/>
            <person name="Rasinkangas P."/>
            <person name="Parkhill J."/>
            <person name="Rea M.C."/>
            <person name="O'Sullivan O."/>
            <person name="Ritari J."/>
            <person name="Douillard F.P."/>
            <person name="Paul Ross R."/>
            <person name="Yang R."/>
            <person name="Briner A.E."/>
            <person name="Felis G.E."/>
            <person name="de Vos W.M."/>
            <person name="Barrangou R."/>
            <person name="Klaenhammer T.R."/>
            <person name="Caufield P.W."/>
            <person name="Cui Y."/>
            <person name="Zhang H."/>
            <person name="O'Toole P.W."/>
        </authorList>
    </citation>
    <scope>NUCLEOTIDE SEQUENCE [LARGE SCALE GENOMIC DNA]</scope>
    <source>
        <strain evidence="1 2">DSM 20178</strain>
    </source>
</reference>
<dbReference type="NCBIfam" id="TIGR01668">
    <property type="entry name" value="YqeG_hyp_ppase"/>
    <property type="match status" value="1"/>
</dbReference>
<dbReference type="GO" id="GO:0008962">
    <property type="term" value="F:phosphatidylglycerophosphatase activity"/>
    <property type="evidence" value="ECO:0007669"/>
    <property type="project" value="InterPro"/>
</dbReference>
<name>A0A0R1F1M8_LACZE</name>
<organism evidence="1 2">
    <name type="scientific">Lacticaseibacillus zeae DSM 20178 = KCTC 3804</name>
    <dbReference type="NCBI Taxonomy" id="1423816"/>
    <lineage>
        <taxon>Bacteria</taxon>
        <taxon>Bacillati</taxon>
        <taxon>Bacillota</taxon>
        <taxon>Bacilli</taxon>
        <taxon>Lactobacillales</taxon>
        <taxon>Lactobacillaceae</taxon>
        <taxon>Lacticaseibacillus</taxon>
    </lineage>
</organism>
<dbReference type="CDD" id="cd16416">
    <property type="entry name" value="HAD_BsYqeG-like"/>
    <property type="match status" value="1"/>
</dbReference>
<dbReference type="GeneID" id="93269139"/>
<keyword evidence="1" id="KW-0378">Hydrolase</keyword>
<dbReference type="InterPro" id="IPR036412">
    <property type="entry name" value="HAD-like_sf"/>
</dbReference>
<dbReference type="RefSeq" id="WP_010487891.1">
    <property type="nucleotide sequence ID" value="NZ_AZCT01000001.1"/>
</dbReference>
<proteinExistence type="predicted"/>
<dbReference type="Proteomes" id="UP000051984">
    <property type="component" value="Unassembled WGS sequence"/>
</dbReference>
<comment type="caution">
    <text evidence="1">The sequence shown here is derived from an EMBL/GenBank/DDBJ whole genome shotgun (WGS) entry which is preliminary data.</text>
</comment>
<evidence type="ECO:0000313" key="1">
    <source>
        <dbReference type="EMBL" id="KRK13489.1"/>
    </source>
</evidence>
<gene>
    <name evidence="1" type="ORF">FD51_GL000042</name>
</gene>
<protein>
    <submittedName>
        <fullName evidence="1">HAD superfamily hydrolase</fullName>
    </submittedName>
</protein>
<accession>A0A0R1F1M8</accession>
<dbReference type="InterPro" id="IPR006549">
    <property type="entry name" value="HAD-SF_hydro_IIIA"/>
</dbReference>
<dbReference type="PATRIC" id="fig|1423816.3.peg.42"/>
<dbReference type="Pfam" id="PF00702">
    <property type="entry name" value="Hydrolase"/>
    <property type="match status" value="1"/>
</dbReference>
<evidence type="ECO:0000313" key="2">
    <source>
        <dbReference type="Proteomes" id="UP000051984"/>
    </source>
</evidence>
<dbReference type="NCBIfam" id="TIGR01662">
    <property type="entry name" value="HAD-SF-IIIA"/>
    <property type="match status" value="1"/>
</dbReference>
<dbReference type="EMBL" id="AZCT01000001">
    <property type="protein sequence ID" value="KRK13489.1"/>
    <property type="molecule type" value="Genomic_DNA"/>
</dbReference>
<dbReference type="AlphaFoldDB" id="A0A0R1F1M8"/>
<dbReference type="Gene3D" id="3.40.50.1000">
    <property type="entry name" value="HAD superfamily/HAD-like"/>
    <property type="match status" value="1"/>
</dbReference>
<dbReference type="InterPro" id="IPR023214">
    <property type="entry name" value="HAD_sf"/>
</dbReference>
<dbReference type="SUPFAM" id="SSF56784">
    <property type="entry name" value="HAD-like"/>
    <property type="match status" value="1"/>
</dbReference>
<dbReference type="eggNOG" id="COG2179">
    <property type="taxonomic scope" value="Bacteria"/>
</dbReference>